<feature type="transmembrane region" description="Helical" evidence="5">
    <location>
        <begin position="35"/>
        <end position="59"/>
    </location>
</feature>
<keyword evidence="3 5" id="KW-1133">Transmembrane helix</keyword>
<keyword evidence="4 5" id="KW-0472">Membrane</keyword>
<feature type="transmembrane region" description="Helical" evidence="5">
    <location>
        <begin position="6"/>
        <end position="28"/>
    </location>
</feature>
<keyword evidence="7" id="KW-1185">Reference proteome</keyword>
<dbReference type="RefSeq" id="WP_009836815.1">
    <property type="nucleotide sequence ID" value="NZ_AAOH01000001.1"/>
</dbReference>
<dbReference type="PANTHER" id="PTHR12714:SF24">
    <property type="entry name" value="SLR1182 PROTEIN"/>
    <property type="match status" value="1"/>
</dbReference>
<dbReference type="eggNOG" id="COG2020">
    <property type="taxonomic scope" value="Bacteria"/>
</dbReference>
<dbReference type="Gene3D" id="1.20.120.1630">
    <property type="match status" value="1"/>
</dbReference>
<name>A4C4N5_9GAMM</name>
<sequence length="152" mass="17617">MAVLELKIYPLLVLLCCAFINGVLAYYFPATHFTTVLYFMWPGLLLCGLGLPLVGAWQFKQAQTTMQPNDPSQTTELVTFGIYRFTRNPMYLGFALILLAQSCFLTNLYTLIGTVIFVVYIHRFQIIPEQRMLLNHFGQVYSDYMQRVRPWI</sequence>
<accession>A4C4N5</accession>
<dbReference type="Proteomes" id="UP000006201">
    <property type="component" value="Unassembled WGS sequence"/>
</dbReference>
<evidence type="ECO:0000256" key="3">
    <source>
        <dbReference type="ARBA" id="ARBA00022989"/>
    </source>
</evidence>
<evidence type="ECO:0000256" key="2">
    <source>
        <dbReference type="ARBA" id="ARBA00022692"/>
    </source>
</evidence>
<evidence type="ECO:0008006" key="8">
    <source>
        <dbReference type="Google" id="ProtNLM"/>
    </source>
</evidence>
<dbReference type="InterPro" id="IPR007318">
    <property type="entry name" value="Phopholipid_MeTrfase"/>
</dbReference>
<comment type="subcellular location">
    <subcellularLocation>
        <location evidence="1">Endomembrane system</location>
        <topology evidence="1">Multi-pass membrane protein</topology>
    </subcellularLocation>
</comment>
<proteinExistence type="predicted"/>
<evidence type="ECO:0000313" key="6">
    <source>
        <dbReference type="EMBL" id="EAR30517.1"/>
    </source>
</evidence>
<reference evidence="6 7" key="1">
    <citation type="submission" date="2006-02" db="EMBL/GenBank/DDBJ databases">
        <authorList>
            <person name="Moran M.A."/>
            <person name="Kjelleberg S."/>
            <person name="Egan S."/>
            <person name="Saunders N."/>
            <person name="Thomas T."/>
            <person name="Ferriera S."/>
            <person name="Johnson J."/>
            <person name="Kravitz S."/>
            <person name="Halpern A."/>
            <person name="Remington K."/>
            <person name="Beeson K."/>
            <person name="Tran B."/>
            <person name="Rogers Y.-H."/>
            <person name="Friedman R."/>
            <person name="Venter J.C."/>
        </authorList>
    </citation>
    <scope>NUCLEOTIDE SEQUENCE [LARGE SCALE GENOMIC DNA]</scope>
    <source>
        <strain evidence="6 7">D2</strain>
    </source>
</reference>
<dbReference type="GO" id="GO:0016740">
    <property type="term" value="F:transferase activity"/>
    <property type="evidence" value="ECO:0007669"/>
    <property type="project" value="UniProtKB-ARBA"/>
</dbReference>
<dbReference type="AlphaFoldDB" id="A4C4N5"/>
<evidence type="ECO:0000256" key="4">
    <source>
        <dbReference type="ARBA" id="ARBA00023136"/>
    </source>
</evidence>
<protein>
    <recommendedName>
        <fullName evidence="8">Isoprenylcysteine carboxylmethyltransferase family protein</fullName>
    </recommendedName>
</protein>
<dbReference type="GO" id="GO:0012505">
    <property type="term" value="C:endomembrane system"/>
    <property type="evidence" value="ECO:0007669"/>
    <property type="project" value="UniProtKB-SubCell"/>
</dbReference>
<keyword evidence="2 5" id="KW-0812">Transmembrane</keyword>
<dbReference type="HOGENOM" id="CLU_065200_4_2_6"/>
<dbReference type="Pfam" id="PF04191">
    <property type="entry name" value="PEMT"/>
    <property type="match status" value="1"/>
</dbReference>
<dbReference type="PANTHER" id="PTHR12714">
    <property type="entry name" value="PROTEIN-S ISOPRENYLCYSTEINE O-METHYLTRANSFERASE"/>
    <property type="match status" value="1"/>
</dbReference>
<dbReference type="OrthoDB" id="9811969at2"/>
<feature type="transmembrane region" description="Helical" evidence="5">
    <location>
        <begin position="91"/>
        <end position="121"/>
    </location>
</feature>
<dbReference type="STRING" id="87626.PTD2_03071"/>
<gene>
    <name evidence="6" type="ORF">PTD2_03071</name>
</gene>
<evidence type="ECO:0000313" key="7">
    <source>
        <dbReference type="Proteomes" id="UP000006201"/>
    </source>
</evidence>
<evidence type="ECO:0000256" key="1">
    <source>
        <dbReference type="ARBA" id="ARBA00004127"/>
    </source>
</evidence>
<evidence type="ECO:0000256" key="5">
    <source>
        <dbReference type="SAM" id="Phobius"/>
    </source>
</evidence>
<organism evidence="6 7">
    <name type="scientific">Pseudoalteromonas tunicata D2</name>
    <dbReference type="NCBI Taxonomy" id="87626"/>
    <lineage>
        <taxon>Bacteria</taxon>
        <taxon>Pseudomonadati</taxon>
        <taxon>Pseudomonadota</taxon>
        <taxon>Gammaproteobacteria</taxon>
        <taxon>Alteromonadales</taxon>
        <taxon>Pseudoalteromonadaceae</taxon>
        <taxon>Pseudoalteromonas</taxon>
    </lineage>
</organism>
<comment type="caution">
    <text evidence="6">The sequence shown here is derived from an EMBL/GenBank/DDBJ whole genome shotgun (WGS) entry which is preliminary data.</text>
</comment>
<dbReference type="EMBL" id="AAOH01000001">
    <property type="protein sequence ID" value="EAR30517.1"/>
    <property type="molecule type" value="Genomic_DNA"/>
</dbReference>